<proteinExistence type="predicted"/>
<dbReference type="Proteomes" id="UP000567179">
    <property type="component" value="Unassembled WGS sequence"/>
</dbReference>
<evidence type="ECO:0000313" key="2">
    <source>
        <dbReference type="EMBL" id="KAF5329708.1"/>
    </source>
</evidence>
<organism evidence="2 3">
    <name type="scientific">Psilocybe cf. subviscida</name>
    <dbReference type="NCBI Taxonomy" id="2480587"/>
    <lineage>
        <taxon>Eukaryota</taxon>
        <taxon>Fungi</taxon>
        <taxon>Dikarya</taxon>
        <taxon>Basidiomycota</taxon>
        <taxon>Agaricomycotina</taxon>
        <taxon>Agaricomycetes</taxon>
        <taxon>Agaricomycetidae</taxon>
        <taxon>Agaricales</taxon>
        <taxon>Agaricineae</taxon>
        <taxon>Strophariaceae</taxon>
        <taxon>Psilocybe</taxon>
    </lineage>
</organism>
<dbReference type="EMBL" id="JAACJJ010000002">
    <property type="protein sequence ID" value="KAF5329708.1"/>
    <property type="molecule type" value="Genomic_DNA"/>
</dbReference>
<comment type="caution">
    <text evidence="2">The sequence shown here is derived from an EMBL/GenBank/DDBJ whole genome shotgun (WGS) entry which is preliminary data.</text>
</comment>
<evidence type="ECO:0000256" key="1">
    <source>
        <dbReference type="SAM" id="MobiDB-lite"/>
    </source>
</evidence>
<gene>
    <name evidence="2" type="ORF">D9619_008966</name>
</gene>
<protein>
    <submittedName>
        <fullName evidence="2">Uncharacterized protein</fullName>
    </submittedName>
</protein>
<evidence type="ECO:0000313" key="3">
    <source>
        <dbReference type="Proteomes" id="UP000567179"/>
    </source>
</evidence>
<name>A0A8H5BWA1_9AGAR</name>
<feature type="region of interest" description="Disordered" evidence="1">
    <location>
        <begin position="220"/>
        <end position="241"/>
    </location>
</feature>
<reference evidence="2 3" key="1">
    <citation type="journal article" date="2020" name="ISME J.">
        <title>Uncovering the hidden diversity of litter-decomposition mechanisms in mushroom-forming fungi.</title>
        <authorList>
            <person name="Floudas D."/>
            <person name="Bentzer J."/>
            <person name="Ahren D."/>
            <person name="Johansson T."/>
            <person name="Persson P."/>
            <person name="Tunlid A."/>
        </authorList>
    </citation>
    <scope>NUCLEOTIDE SEQUENCE [LARGE SCALE GENOMIC DNA]</scope>
    <source>
        <strain evidence="2 3">CBS 101986</strain>
    </source>
</reference>
<dbReference type="AlphaFoldDB" id="A0A8H5BWA1"/>
<sequence length="267" mass="29426">MQRNYQVIAHYAHSSPINPLGASLPAFAYDVDRLSSTDRKHCQISESAIGKLLQGMTIADCGIAIEELGSCAYQSAPAMAAPLGGDEGERLVLQCYIRDIADIHVQLSRVTFDHIGSFAFDARGEGCALEYFAVRAEAYENFARAAEEQDDSEEAKDGGADDAGALKRRFVASLWRKAMMPLVDAQDGHGLFPMRPPPPSRPEAPFFFQRGAAQSRNIDAAPGLEQQVRPQPDNPARLGRRSRRELPRILDVITWCDYDLTGRAFIE</sequence>
<dbReference type="OrthoDB" id="2906425at2759"/>
<keyword evidence="3" id="KW-1185">Reference proteome</keyword>
<accession>A0A8H5BWA1</accession>